<dbReference type="PANTHER" id="PTHR43194">
    <property type="entry name" value="HYDROLASE ALPHA/BETA FOLD FAMILY"/>
    <property type="match status" value="1"/>
</dbReference>
<dbReference type="Proteomes" id="UP000534286">
    <property type="component" value="Unassembled WGS sequence"/>
</dbReference>
<dbReference type="PANTHER" id="PTHR43194:SF2">
    <property type="entry name" value="PEROXISOMAL MEMBRANE PROTEIN LPX1"/>
    <property type="match status" value="1"/>
</dbReference>
<proteinExistence type="predicted"/>
<dbReference type="InterPro" id="IPR000073">
    <property type="entry name" value="AB_hydrolase_1"/>
</dbReference>
<evidence type="ECO:0000313" key="2">
    <source>
        <dbReference type="EMBL" id="MBB4941824.1"/>
    </source>
</evidence>
<dbReference type="GO" id="GO:0003824">
    <property type="term" value="F:catalytic activity"/>
    <property type="evidence" value="ECO:0007669"/>
    <property type="project" value="UniProtKB-ARBA"/>
</dbReference>
<dbReference type="InterPro" id="IPR029058">
    <property type="entry name" value="AB_hydrolase_fold"/>
</dbReference>
<dbReference type="EMBL" id="JACHJU010000003">
    <property type="protein sequence ID" value="MBB4941824.1"/>
    <property type="molecule type" value="Genomic_DNA"/>
</dbReference>
<name>A0A7W7S0T6_9ACTN</name>
<gene>
    <name evidence="2" type="ORF">FHR32_006210</name>
</gene>
<accession>A0A7W7S0T6</accession>
<sequence>MPTEEREKMRDAVVGPDGSRIRWVEIAGSGPVRVCVHGAGAQAAAYFTHTMTLPPLAGRRTLMMDLLGFGLSDRPANFSYRLDDHADALARALDSAGISDAEVIGHSMGGAVTIALASRRPDLVSRLILAEATLDPVPPPAPGNVGITSFTEAEFTTGGMAQILDQVGPLWAATMRLADPTALHRSAFGLRAGTSPTARKLLMALPIPRTFLVGALSQPLTGRSELEAAGVRVVTIPDAGHNIMLDNPQAFAEQVAHR</sequence>
<dbReference type="SUPFAM" id="SSF53474">
    <property type="entry name" value="alpha/beta-Hydrolases"/>
    <property type="match status" value="1"/>
</dbReference>
<dbReference type="AlphaFoldDB" id="A0A7W7S0T6"/>
<keyword evidence="3" id="KW-1185">Reference proteome</keyword>
<evidence type="ECO:0000259" key="1">
    <source>
        <dbReference type="Pfam" id="PF00561"/>
    </source>
</evidence>
<reference evidence="2 3" key="1">
    <citation type="submission" date="2020-08" db="EMBL/GenBank/DDBJ databases">
        <title>Sequencing the genomes of 1000 actinobacteria strains.</title>
        <authorList>
            <person name="Klenk H.-P."/>
        </authorList>
    </citation>
    <scope>NUCLEOTIDE SEQUENCE [LARGE SCALE GENOMIC DNA]</scope>
    <source>
        <strain evidence="2 3">DSM 43023</strain>
    </source>
</reference>
<dbReference type="Gene3D" id="3.40.50.1820">
    <property type="entry name" value="alpha/beta hydrolase"/>
    <property type="match status" value="1"/>
</dbReference>
<dbReference type="PRINTS" id="PR00111">
    <property type="entry name" value="ABHYDROLASE"/>
</dbReference>
<evidence type="ECO:0000313" key="3">
    <source>
        <dbReference type="Proteomes" id="UP000534286"/>
    </source>
</evidence>
<dbReference type="InterPro" id="IPR050228">
    <property type="entry name" value="Carboxylesterase_BioH"/>
</dbReference>
<comment type="caution">
    <text evidence="2">The sequence shown here is derived from an EMBL/GenBank/DDBJ whole genome shotgun (WGS) entry which is preliminary data.</text>
</comment>
<organism evidence="2 3">
    <name type="scientific">Streptosporangium album</name>
    <dbReference type="NCBI Taxonomy" id="47479"/>
    <lineage>
        <taxon>Bacteria</taxon>
        <taxon>Bacillati</taxon>
        <taxon>Actinomycetota</taxon>
        <taxon>Actinomycetes</taxon>
        <taxon>Streptosporangiales</taxon>
        <taxon>Streptosporangiaceae</taxon>
        <taxon>Streptosporangium</taxon>
    </lineage>
</organism>
<dbReference type="RefSeq" id="WP_246467960.1">
    <property type="nucleotide sequence ID" value="NZ_BAABEK010000066.1"/>
</dbReference>
<dbReference type="Pfam" id="PF00561">
    <property type="entry name" value="Abhydrolase_1"/>
    <property type="match status" value="1"/>
</dbReference>
<protein>
    <submittedName>
        <fullName evidence="2">Pimeloyl-ACP methyl ester carboxylesterase</fullName>
    </submittedName>
</protein>
<feature type="domain" description="AB hydrolase-1" evidence="1">
    <location>
        <begin position="34"/>
        <end position="138"/>
    </location>
</feature>